<dbReference type="AlphaFoldDB" id="A0A1X6ZSI8"/>
<dbReference type="GO" id="GO:0016020">
    <property type="term" value="C:membrane"/>
    <property type="evidence" value="ECO:0007669"/>
    <property type="project" value="TreeGrafter"/>
</dbReference>
<evidence type="ECO:0000313" key="4">
    <source>
        <dbReference type="Proteomes" id="UP000193207"/>
    </source>
</evidence>
<dbReference type="InterPro" id="IPR020904">
    <property type="entry name" value="Sc_DH/Rdtase_CS"/>
</dbReference>
<accession>A0A1X6ZSI8</accession>
<dbReference type="EC" id="1.-.-.-" evidence="3"/>
<evidence type="ECO:0000256" key="1">
    <source>
        <dbReference type="ARBA" id="ARBA00006484"/>
    </source>
</evidence>
<protein>
    <submittedName>
        <fullName evidence="3">Putative oxidoreductase</fullName>
        <ecNumber evidence="3">1.-.-.-</ecNumber>
    </submittedName>
</protein>
<dbReference type="RefSeq" id="WP_085818896.1">
    <property type="nucleotide sequence ID" value="NZ_FWFU01000004.1"/>
</dbReference>
<comment type="similarity">
    <text evidence="1">Belongs to the short-chain dehydrogenases/reductases (SDR) family.</text>
</comment>
<organism evidence="3 4">
    <name type="scientific">Roseovarius halotolerans</name>
    <dbReference type="NCBI Taxonomy" id="505353"/>
    <lineage>
        <taxon>Bacteria</taxon>
        <taxon>Pseudomonadati</taxon>
        <taxon>Pseudomonadota</taxon>
        <taxon>Alphaproteobacteria</taxon>
        <taxon>Rhodobacterales</taxon>
        <taxon>Roseobacteraceae</taxon>
        <taxon>Roseovarius</taxon>
    </lineage>
</organism>
<dbReference type="EMBL" id="FWFU01000004">
    <property type="protein sequence ID" value="SLN60462.1"/>
    <property type="molecule type" value="Genomic_DNA"/>
</dbReference>
<dbReference type="GO" id="GO:0016491">
    <property type="term" value="F:oxidoreductase activity"/>
    <property type="evidence" value="ECO:0007669"/>
    <property type="project" value="UniProtKB-KW"/>
</dbReference>
<dbReference type="Pfam" id="PF00106">
    <property type="entry name" value="adh_short"/>
    <property type="match status" value="1"/>
</dbReference>
<reference evidence="3 4" key="1">
    <citation type="submission" date="2017-03" db="EMBL/GenBank/DDBJ databases">
        <authorList>
            <person name="Afonso C.L."/>
            <person name="Miller P.J."/>
            <person name="Scott M.A."/>
            <person name="Spackman E."/>
            <person name="Goraichik I."/>
            <person name="Dimitrov K.M."/>
            <person name="Suarez D.L."/>
            <person name="Swayne D.E."/>
        </authorList>
    </citation>
    <scope>NUCLEOTIDE SEQUENCE [LARGE SCALE GENOMIC DNA]</scope>
    <source>
        <strain evidence="3 4">CECT 8110</strain>
    </source>
</reference>
<name>A0A1X6ZSI8_9RHOB</name>
<sequence>MENRVALISGASGGIGACIAQLLTQRGWSLSLGARDPDALAQRFPDAHVVRHDATACDEAEWVAAARARFGRIDAVICSAGVTSPHDVIEIEDDALERMWEINVKSPRRLARAAWPDLCASGQGRVILLVSLSGKRVRSAASASYAVTKHAALALSHGLRRKGWEDGVRATAICPGRVRTNMTSGVTGIAPENMTQPENVAEMVGLALDMPNTASLAEMMVNCDPEDQY</sequence>
<dbReference type="InterPro" id="IPR036291">
    <property type="entry name" value="NAD(P)-bd_dom_sf"/>
</dbReference>
<dbReference type="OrthoDB" id="9792355at2"/>
<dbReference type="PANTHER" id="PTHR44196">
    <property type="entry name" value="DEHYDROGENASE/REDUCTASE SDR FAMILY MEMBER 7B"/>
    <property type="match status" value="1"/>
</dbReference>
<dbReference type="PROSITE" id="PS51257">
    <property type="entry name" value="PROKAR_LIPOPROTEIN"/>
    <property type="match status" value="1"/>
</dbReference>
<evidence type="ECO:0000313" key="3">
    <source>
        <dbReference type="EMBL" id="SLN60462.1"/>
    </source>
</evidence>
<proteinExistence type="inferred from homology"/>
<dbReference type="SUPFAM" id="SSF51735">
    <property type="entry name" value="NAD(P)-binding Rossmann-fold domains"/>
    <property type="match status" value="1"/>
</dbReference>
<dbReference type="PANTHER" id="PTHR44196:SF1">
    <property type="entry name" value="DEHYDROGENASE_REDUCTASE SDR FAMILY MEMBER 7B"/>
    <property type="match status" value="1"/>
</dbReference>
<dbReference type="PROSITE" id="PS00061">
    <property type="entry name" value="ADH_SHORT"/>
    <property type="match status" value="1"/>
</dbReference>
<dbReference type="PRINTS" id="PR00081">
    <property type="entry name" value="GDHRDH"/>
</dbReference>
<keyword evidence="4" id="KW-1185">Reference proteome</keyword>
<evidence type="ECO:0000256" key="2">
    <source>
        <dbReference type="ARBA" id="ARBA00023002"/>
    </source>
</evidence>
<gene>
    <name evidence="3" type="ORF">ROH8110_03389</name>
</gene>
<keyword evidence="2 3" id="KW-0560">Oxidoreductase</keyword>
<dbReference type="Gene3D" id="3.40.50.720">
    <property type="entry name" value="NAD(P)-binding Rossmann-like Domain"/>
    <property type="match status" value="1"/>
</dbReference>
<dbReference type="InterPro" id="IPR002347">
    <property type="entry name" value="SDR_fam"/>
</dbReference>
<dbReference type="Proteomes" id="UP000193207">
    <property type="component" value="Unassembled WGS sequence"/>
</dbReference>